<dbReference type="Gene3D" id="3.90.470.20">
    <property type="entry name" value="4'-phosphopantetheinyl transferase domain"/>
    <property type="match status" value="2"/>
</dbReference>
<evidence type="ECO:0000259" key="4">
    <source>
        <dbReference type="Pfam" id="PF22624"/>
    </source>
</evidence>
<dbReference type="Pfam" id="PF01648">
    <property type="entry name" value="ACPS"/>
    <property type="match status" value="1"/>
</dbReference>
<evidence type="ECO:0000313" key="5">
    <source>
        <dbReference type="EMBL" id="GGX29835.1"/>
    </source>
</evidence>
<dbReference type="InterPro" id="IPR050559">
    <property type="entry name" value="P-Pant_transferase_sf"/>
</dbReference>
<evidence type="ECO:0000256" key="2">
    <source>
        <dbReference type="ARBA" id="ARBA00022679"/>
    </source>
</evidence>
<name>A0ABQ2XQX7_9BURK</name>
<dbReference type="PANTHER" id="PTHR12215:SF10">
    <property type="entry name" value="L-AMINOADIPATE-SEMIALDEHYDE DEHYDROGENASE-PHOSPHOPANTETHEINYL TRANSFERASE"/>
    <property type="match status" value="1"/>
</dbReference>
<gene>
    <name evidence="5" type="ORF">GCM10010946_03500</name>
</gene>
<comment type="similarity">
    <text evidence="1">Belongs to the P-Pant transferase superfamily. Gsp/Sfp/HetI/AcpT family.</text>
</comment>
<dbReference type="SUPFAM" id="SSF56214">
    <property type="entry name" value="4'-phosphopantetheinyl transferase"/>
    <property type="match status" value="2"/>
</dbReference>
<organism evidence="5 6">
    <name type="scientific">Undibacterium squillarum</name>
    <dbReference type="NCBI Taxonomy" id="1131567"/>
    <lineage>
        <taxon>Bacteria</taxon>
        <taxon>Pseudomonadati</taxon>
        <taxon>Pseudomonadota</taxon>
        <taxon>Betaproteobacteria</taxon>
        <taxon>Burkholderiales</taxon>
        <taxon>Oxalobacteraceae</taxon>
        <taxon>Undibacterium</taxon>
    </lineage>
</organism>
<dbReference type="InterPro" id="IPR037143">
    <property type="entry name" value="4-PPantetheinyl_Trfase_dom_sf"/>
</dbReference>
<evidence type="ECO:0000256" key="1">
    <source>
        <dbReference type="ARBA" id="ARBA00010990"/>
    </source>
</evidence>
<reference evidence="6" key="1">
    <citation type="journal article" date="2019" name="Int. J. Syst. Evol. Microbiol.">
        <title>The Global Catalogue of Microorganisms (GCM) 10K type strain sequencing project: providing services to taxonomists for standard genome sequencing and annotation.</title>
        <authorList>
            <consortium name="The Broad Institute Genomics Platform"/>
            <consortium name="The Broad Institute Genome Sequencing Center for Infectious Disease"/>
            <person name="Wu L."/>
            <person name="Ma J."/>
        </authorList>
    </citation>
    <scope>NUCLEOTIDE SEQUENCE [LARGE SCALE GENOMIC DNA]</scope>
    <source>
        <strain evidence="6">KCTC 23917</strain>
    </source>
</reference>
<dbReference type="InterPro" id="IPR008278">
    <property type="entry name" value="4-PPantetheinyl_Trfase_dom"/>
</dbReference>
<comment type="caution">
    <text evidence="5">The sequence shown here is derived from an EMBL/GenBank/DDBJ whole genome shotgun (WGS) entry which is preliminary data.</text>
</comment>
<evidence type="ECO:0000313" key="6">
    <source>
        <dbReference type="Proteomes" id="UP000653343"/>
    </source>
</evidence>
<dbReference type="Proteomes" id="UP000653343">
    <property type="component" value="Unassembled WGS sequence"/>
</dbReference>
<dbReference type="PANTHER" id="PTHR12215">
    <property type="entry name" value="PHOSPHOPANTETHEINE TRANSFERASE"/>
    <property type="match status" value="1"/>
</dbReference>
<dbReference type="InterPro" id="IPR055066">
    <property type="entry name" value="AASDHPPT_N"/>
</dbReference>
<dbReference type="RefSeq" id="WP_189355287.1">
    <property type="nucleotide sequence ID" value="NZ_BMYU01000001.1"/>
</dbReference>
<feature type="domain" description="4'-phosphopantetheinyl transferase N-terminal" evidence="4">
    <location>
        <begin position="14"/>
        <end position="101"/>
    </location>
</feature>
<dbReference type="Pfam" id="PF22624">
    <property type="entry name" value="AASDHPPT_N"/>
    <property type="match status" value="1"/>
</dbReference>
<evidence type="ECO:0000259" key="3">
    <source>
        <dbReference type="Pfam" id="PF01648"/>
    </source>
</evidence>
<evidence type="ECO:0008006" key="7">
    <source>
        <dbReference type="Google" id="ProtNLM"/>
    </source>
</evidence>
<accession>A0ABQ2XQX7</accession>
<protein>
    <recommendedName>
        <fullName evidence="7">4'-phosphopantetheinyl transferase superfamily protein</fullName>
    </recommendedName>
</protein>
<keyword evidence="6" id="KW-1185">Reference proteome</keyword>
<feature type="domain" description="4'-phosphopantetheinyl transferase" evidence="3">
    <location>
        <begin position="106"/>
        <end position="184"/>
    </location>
</feature>
<keyword evidence="2" id="KW-0808">Transferase</keyword>
<dbReference type="EMBL" id="BMYU01000001">
    <property type="protein sequence ID" value="GGX29835.1"/>
    <property type="molecule type" value="Genomic_DNA"/>
</dbReference>
<sequence>MSDTIYYQTGDIRQEDFVLHLHLLNDSERLRAMRYQHLSDKLRFACTRIALKRLLAQLTKSNAEHIAIQLTPEGQPYCVQEGNRWQISVSHCEQHYLIAATRAELAIGTDLEVCHRHAACHSDMQTSFCHPQEITLLKSLPPSQQNHAAQSIWSVKEALLKARGTGLRSDPCAIRLPVPFPAQYDLKIWGAHFRLIQQTLLHPVNPLLLLTFCANNPRADWLPVSTPM</sequence>
<proteinExistence type="inferred from homology"/>